<comment type="caution">
    <text evidence="2">The sequence shown here is derived from an EMBL/GenBank/DDBJ whole genome shotgun (WGS) entry which is preliminary data.</text>
</comment>
<organism evidence="2 3">
    <name type="scientific">Termitidicoccus mucosus</name>
    <dbReference type="NCBI Taxonomy" id="1184151"/>
    <lineage>
        <taxon>Bacteria</taxon>
        <taxon>Pseudomonadati</taxon>
        <taxon>Verrucomicrobiota</taxon>
        <taxon>Opitutia</taxon>
        <taxon>Opitutales</taxon>
        <taxon>Opitutaceae</taxon>
        <taxon>Termitidicoccus</taxon>
    </lineage>
</organism>
<gene>
    <name evidence="2" type="ORF">AW736_02045</name>
</gene>
<feature type="region of interest" description="Disordered" evidence="1">
    <location>
        <begin position="1"/>
        <end position="23"/>
    </location>
</feature>
<accession>A0A178IP17</accession>
<protein>
    <submittedName>
        <fullName evidence="2">Uncharacterized protein</fullName>
    </submittedName>
</protein>
<keyword evidence="3" id="KW-1185">Reference proteome</keyword>
<sequence length="136" mass="14482">MKTGPTAGGAGQNQNPVPPEDAREPVLLDSLPMARYSFTVRGYLASGAKITIRGAVYARKGLYYQARARVLDSVLKEIPTLELDENPIGLRMGRCIPTEDFGFLGRSRARRPAPVSATAQAGNSNFHGPAGQGVQG</sequence>
<evidence type="ECO:0000313" key="3">
    <source>
        <dbReference type="Proteomes" id="UP000078486"/>
    </source>
</evidence>
<dbReference type="Proteomes" id="UP000078486">
    <property type="component" value="Unassembled WGS sequence"/>
</dbReference>
<evidence type="ECO:0000256" key="1">
    <source>
        <dbReference type="SAM" id="MobiDB-lite"/>
    </source>
</evidence>
<proteinExistence type="predicted"/>
<feature type="compositionally biased region" description="Gly residues" evidence="1">
    <location>
        <begin position="1"/>
        <end position="11"/>
    </location>
</feature>
<dbReference type="RefSeq" id="WP_068768617.1">
    <property type="nucleotide sequence ID" value="NZ_CP109796.1"/>
</dbReference>
<feature type="region of interest" description="Disordered" evidence="1">
    <location>
        <begin position="112"/>
        <end position="136"/>
    </location>
</feature>
<dbReference type="EMBL" id="LRRQ01000018">
    <property type="protein sequence ID" value="OAM91603.1"/>
    <property type="molecule type" value="Genomic_DNA"/>
</dbReference>
<name>A0A178IP17_9BACT</name>
<dbReference type="AlphaFoldDB" id="A0A178IP17"/>
<reference evidence="2 3" key="1">
    <citation type="submission" date="2016-01" db="EMBL/GenBank/DDBJ databases">
        <title>High potential of lignocellulose degradation of a new Verrucomicrobia species.</title>
        <authorList>
            <person name="Wang Y."/>
            <person name="Shi Y."/>
            <person name="Qiu Z."/>
            <person name="Liu S."/>
            <person name="Yang H."/>
        </authorList>
    </citation>
    <scope>NUCLEOTIDE SEQUENCE [LARGE SCALE GENOMIC DNA]</scope>
    <source>
        <strain evidence="2 3">TSB47</strain>
    </source>
</reference>
<evidence type="ECO:0000313" key="2">
    <source>
        <dbReference type="EMBL" id="OAM91603.1"/>
    </source>
</evidence>